<reference evidence="2 3" key="1">
    <citation type="submission" date="2023-06" db="EMBL/GenBank/DDBJ databases">
        <title>Black Yeasts Isolated from many extreme environments.</title>
        <authorList>
            <person name="Coleine C."/>
            <person name="Stajich J.E."/>
            <person name="Selbmann L."/>
        </authorList>
    </citation>
    <scope>NUCLEOTIDE SEQUENCE [LARGE SCALE GENOMIC DNA]</scope>
    <source>
        <strain evidence="2 3">CCFEE 5887</strain>
    </source>
</reference>
<evidence type="ECO:0000313" key="3">
    <source>
        <dbReference type="Proteomes" id="UP001345827"/>
    </source>
</evidence>
<sequence length="284" mass="30482">MFIFRYWAMHDVMDEALQRLYWACREGRGFPGVIPDESSGRVSANAILRGLGLDPPAVERSGPVKSHSDSLLDGVDVRSERSYHPPDMPQKLTPRPSIQSTEQTPHSSKQDGDMADGTDGADGVDGADSEDDVDGVSDSDEVHSRPQEMSTQHPGNGIPAGVGQQSRQPPEDPIDLPMTQGASMRMMNMHSPMYTRFEARGFQTAAQLDGQSGPPSMQIGQQRHGSMQGNVFGSAGQAGWTAGQPTGVDGETLPWPGNLAALYRDAKGPGGSGESGFKPPNRRR</sequence>
<comment type="caution">
    <text evidence="2">The sequence shown here is derived from an EMBL/GenBank/DDBJ whole genome shotgun (WGS) entry which is preliminary data.</text>
</comment>
<feature type="region of interest" description="Disordered" evidence="1">
    <location>
        <begin position="53"/>
        <end position="176"/>
    </location>
</feature>
<evidence type="ECO:0000256" key="1">
    <source>
        <dbReference type="SAM" id="MobiDB-lite"/>
    </source>
</evidence>
<organism evidence="2 3">
    <name type="scientific">Vermiconidia calcicola</name>
    <dbReference type="NCBI Taxonomy" id="1690605"/>
    <lineage>
        <taxon>Eukaryota</taxon>
        <taxon>Fungi</taxon>
        <taxon>Dikarya</taxon>
        <taxon>Ascomycota</taxon>
        <taxon>Pezizomycotina</taxon>
        <taxon>Dothideomycetes</taxon>
        <taxon>Dothideomycetidae</taxon>
        <taxon>Mycosphaerellales</taxon>
        <taxon>Extremaceae</taxon>
        <taxon>Vermiconidia</taxon>
    </lineage>
</organism>
<evidence type="ECO:0000313" key="2">
    <source>
        <dbReference type="EMBL" id="KAK5545564.1"/>
    </source>
</evidence>
<feature type="compositionally biased region" description="Basic and acidic residues" evidence="1">
    <location>
        <begin position="66"/>
        <end position="84"/>
    </location>
</feature>
<accession>A0AAV9QNH7</accession>
<feature type="compositionally biased region" description="Acidic residues" evidence="1">
    <location>
        <begin position="125"/>
        <end position="139"/>
    </location>
</feature>
<gene>
    <name evidence="2" type="ORF">LTR25_000571</name>
</gene>
<proteinExistence type="predicted"/>
<feature type="region of interest" description="Disordered" evidence="1">
    <location>
        <begin position="261"/>
        <end position="284"/>
    </location>
</feature>
<feature type="compositionally biased region" description="Polar residues" evidence="1">
    <location>
        <begin position="96"/>
        <end position="107"/>
    </location>
</feature>
<dbReference type="AlphaFoldDB" id="A0AAV9QNH7"/>
<dbReference type="Proteomes" id="UP001345827">
    <property type="component" value="Unassembled WGS sequence"/>
</dbReference>
<dbReference type="EMBL" id="JAXLQG010000001">
    <property type="protein sequence ID" value="KAK5545564.1"/>
    <property type="molecule type" value="Genomic_DNA"/>
</dbReference>
<keyword evidence="3" id="KW-1185">Reference proteome</keyword>
<protein>
    <submittedName>
        <fullName evidence="2">Uncharacterized protein</fullName>
    </submittedName>
</protein>
<name>A0AAV9QNH7_9PEZI</name>